<dbReference type="InterPro" id="IPR007791">
    <property type="entry name" value="DjlA_N"/>
</dbReference>
<evidence type="ECO:0000313" key="2">
    <source>
        <dbReference type="EMBL" id="GGR34948.1"/>
    </source>
</evidence>
<dbReference type="InterPro" id="IPR029024">
    <property type="entry name" value="TerB-like"/>
</dbReference>
<comment type="caution">
    <text evidence="2">The sequence shown here is derived from an EMBL/GenBank/DDBJ whole genome shotgun (WGS) entry which is preliminary data.</text>
</comment>
<organism evidence="2 3">
    <name type="scientific">Deinococcus ruber</name>
    <dbReference type="NCBI Taxonomy" id="1848197"/>
    <lineage>
        <taxon>Bacteria</taxon>
        <taxon>Thermotogati</taxon>
        <taxon>Deinococcota</taxon>
        <taxon>Deinococci</taxon>
        <taxon>Deinococcales</taxon>
        <taxon>Deinococcaceae</taxon>
        <taxon>Deinococcus</taxon>
    </lineage>
</organism>
<accession>A0A918FFL1</accession>
<dbReference type="Proteomes" id="UP000603865">
    <property type="component" value="Unassembled WGS sequence"/>
</dbReference>
<proteinExistence type="predicted"/>
<dbReference type="CDD" id="cd07176">
    <property type="entry name" value="terB"/>
    <property type="match status" value="1"/>
</dbReference>
<dbReference type="EMBL" id="BMQL01000066">
    <property type="protein sequence ID" value="GGR34948.1"/>
    <property type="molecule type" value="Genomic_DNA"/>
</dbReference>
<feature type="domain" description="Co-chaperone DjlA N-terminal" evidence="1">
    <location>
        <begin position="32"/>
        <end position="149"/>
    </location>
</feature>
<dbReference type="Pfam" id="PF05099">
    <property type="entry name" value="TerB"/>
    <property type="match status" value="1"/>
</dbReference>
<evidence type="ECO:0000259" key="1">
    <source>
        <dbReference type="Pfam" id="PF05099"/>
    </source>
</evidence>
<keyword evidence="3" id="KW-1185">Reference proteome</keyword>
<gene>
    <name evidence="2" type="ORF">GCM10008957_51190</name>
</gene>
<reference evidence="2" key="1">
    <citation type="journal article" date="2014" name="Int. J. Syst. Evol. Microbiol.">
        <title>Complete genome sequence of Corynebacterium casei LMG S-19264T (=DSM 44701T), isolated from a smear-ripened cheese.</title>
        <authorList>
            <consortium name="US DOE Joint Genome Institute (JGI-PGF)"/>
            <person name="Walter F."/>
            <person name="Albersmeier A."/>
            <person name="Kalinowski J."/>
            <person name="Ruckert C."/>
        </authorList>
    </citation>
    <scope>NUCLEOTIDE SEQUENCE</scope>
    <source>
        <strain evidence="2">JCM 31311</strain>
    </source>
</reference>
<evidence type="ECO:0000313" key="3">
    <source>
        <dbReference type="Proteomes" id="UP000603865"/>
    </source>
</evidence>
<dbReference type="RefSeq" id="WP_189093366.1">
    <property type="nucleotide sequence ID" value="NZ_BMQL01000066.1"/>
</dbReference>
<dbReference type="Gene3D" id="1.10.3680.10">
    <property type="entry name" value="TerB-like"/>
    <property type="match status" value="1"/>
</dbReference>
<protein>
    <submittedName>
        <fullName evidence="2">Tellurium resistance protein</fullName>
    </submittedName>
</protein>
<sequence length="151" mass="16470">MGFLDNLRNGLNNVSSQLSDQVSRFKSADFAEATMSMCALIAAADGTISPEERRKVAGFIASNDSLKVFQPNDLKTRFDKYCDKLSQDYDFGRIEAIQAIGKLRSKPDQARAVIQLGMIIGGADGNFDETEKVQVRDAARAVSLDPAEFGV</sequence>
<dbReference type="SUPFAM" id="SSF158682">
    <property type="entry name" value="TerB-like"/>
    <property type="match status" value="1"/>
</dbReference>
<name>A0A918FFL1_9DEIO</name>
<dbReference type="AlphaFoldDB" id="A0A918FFL1"/>
<reference evidence="2" key="2">
    <citation type="submission" date="2020-09" db="EMBL/GenBank/DDBJ databases">
        <authorList>
            <person name="Sun Q."/>
            <person name="Ohkuma M."/>
        </authorList>
    </citation>
    <scope>NUCLEOTIDE SEQUENCE</scope>
    <source>
        <strain evidence="2">JCM 31311</strain>
    </source>
</reference>